<evidence type="ECO:0000313" key="2">
    <source>
        <dbReference type="Proteomes" id="UP000008037"/>
    </source>
</evidence>
<dbReference type="BioCyc" id="CNIT1237085:G1324-242-MONOMER"/>
<dbReference type="STRING" id="1237085.Ngar_c02420"/>
<dbReference type="EMBL" id="CP002408">
    <property type="protein sequence ID" value="AFU57190.1"/>
    <property type="molecule type" value="Genomic_DNA"/>
</dbReference>
<reference evidence="1 2" key="1">
    <citation type="journal article" date="2012" name="Environ. Microbiol.">
        <title>The genome of the ammonia-oxidizing Candidatus Nitrososphaera gargensis: insights into metabolic versatility and environmental adaptations.</title>
        <authorList>
            <person name="Spang A."/>
            <person name="Poehlein A."/>
            <person name="Offre P."/>
            <person name="Zumbragel S."/>
            <person name="Haider S."/>
            <person name="Rychlik N."/>
            <person name="Nowka B."/>
            <person name="Schmeisser C."/>
            <person name="Lebedeva E.V."/>
            <person name="Rattei T."/>
            <person name="Bohm C."/>
            <person name="Schmid M."/>
            <person name="Galushko A."/>
            <person name="Hatzenpichler R."/>
            <person name="Weinmaier T."/>
            <person name="Daniel R."/>
            <person name="Schleper C."/>
            <person name="Spieck E."/>
            <person name="Streit W."/>
            <person name="Wagner M."/>
        </authorList>
    </citation>
    <scope>NUCLEOTIDE SEQUENCE [LARGE SCALE GENOMIC DNA]</scope>
    <source>
        <strain evidence="2">Ga9.2</strain>
    </source>
</reference>
<organism evidence="1 2">
    <name type="scientific">Nitrososphaera gargensis (strain Ga9.2)</name>
    <dbReference type="NCBI Taxonomy" id="1237085"/>
    <lineage>
        <taxon>Archaea</taxon>
        <taxon>Nitrososphaerota</taxon>
        <taxon>Nitrososphaeria</taxon>
        <taxon>Nitrososphaerales</taxon>
        <taxon>Nitrososphaeraceae</taxon>
        <taxon>Nitrososphaera</taxon>
    </lineage>
</organism>
<sequence>MAIRPYGTRPVLASKNRSPGYCIVCAAVATTEALFQLDGAVIIQRYCDKCLSDAKYVVSSR</sequence>
<evidence type="ECO:0000313" key="1">
    <source>
        <dbReference type="EMBL" id="AFU57190.1"/>
    </source>
</evidence>
<proteinExistence type="predicted"/>
<dbReference type="AlphaFoldDB" id="K0ICC1"/>
<keyword evidence="2" id="KW-1185">Reference proteome</keyword>
<dbReference type="KEGG" id="nga:Ngar_c02420"/>
<protein>
    <submittedName>
        <fullName evidence="1">Uncharacterized protein</fullName>
    </submittedName>
</protein>
<dbReference type="GeneID" id="13796418"/>
<dbReference type="HOGENOM" id="CLU_200166_0_0_2"/>
<dbReference type="InParanoid" id="K0ICC1"/>
<dbReference type="Proteomes" id="UP000008037">
    <property type="component" value="Chromosome"/>
</dbReference>
<gene>
    <name evidence="1" type="ordered locus">Ngar_c02420</name>
</gene>
<accession>K0ICC1</accession>
<dbReference type="OrthoDB" id="9048at2157"/>
<dbReference type="RefSeq" id="WP_015017763.1">
    <property type="nucleotide sequence ID" value="NC_018719.1"/>
</dbReference>
<name>K0ICC1_NITGG</name>